<reference evidence="2" key="1">
    <citation type="submission" date="2022-09" db="EMBL/GenBank/DDBJ databases">
        <title>Intensive care unit water sources are persistently colonized with multi-drug resistant bacteria and are the site of extensive horizontal gene transfer of antibiotic resistance genes.</title>
        <authorList>
            <person name="Diorio-Toth L."/>
        </authorList>
    </citation>
    <scope>NUCLEOTIDE SEQUENCE</scope>
    <source>
        <strain evidence="2">GD03936</strain>
    </source>
</reference>
<dbReference type="EMBL" id="JAOCAP010000070">
    <property type="protein sequence ID" value="MDH1321631.1"/>
    <property type="molecule type" value="Genomic_DNA"/>
</dbReference>
<dbReference type="SUPFAM" id="SSF49401">
    <property type="entry name" value="Bacterial adhesins"/>
    <property type="match status" value="1"/>
</dbReference>
<organism evidence="2 3">
    <name type="scientific">Enterobacter bugandensis</name>
    <dbReference type="NCBI Taxonomy" id="881260"/>
    <lineage>
        <taxon>Bacteria</taxon>
        <taxon>Pseudomonadati</taxon>
        <taxon>Pseudomonadota</taxon>
        <taxon>Gammaproteobacteria</taxon>
        <taxon>Enterobacterales</taxon>
        <taxon>Enterobacteriaceae</taxon>
        <taxon>Enterobacter</taxon>
    </lineage>
</organism>
<feature type="non-terminal residue" evidence="2">
    <location>
        <position position="1"/>
    </location>
</feature>
<dbReference type="InterPro" id="IPR008966">
    <property type="entry name" value="Adhesion_dom_sf"/>
</dbReference>
<proteinExistence type="predicted"/>
<comment type="caution">
    <text evidence="2">The sequence shown here is derived from an EMBL/GenBank/DDBJ whole genome shotgun (WGS) entry which is preliminary data.</text>
</comment>
<feature type="domain" description="Fimbrial-type adhesion" evidence="1">
    <location>
        <begin position="4"/>
        <end position="112"/>
    </location>
</feature>
<dbReference type="PANTHER" id="PTHR33420:SF26">
    <property type="entry name" value="FIMBRIAL SUBUNIT"/>
    <property type="match status" value="1"/>
</dbReference>
<dbReference type="Gene3D" id="2.60.40.1090">
    <property type="entry name" value="Fimbrial-type adhesion domain"/>
    <property type="match status" value="1"/>
</dbReference>
<dbReference type="GO" id="GO:0043709">
    <property type="term" value="P:cell adhesion involved in single-species biofilm formation"/>
    <property type="evidence" value="ECO:0007669"/>
    <property type="project" value="TreeGrafter"/>
</dbReference>
<dbReference type="PANTHER" id="PTHR33420">
    <property type="entry name" value="FIMBRIAL SUBUNIT ELFA-RELATED"/>
    <property type="match status" value="1"/>
</dbReference>
<dbReference type="AlphaFoldDB" id="A0AA42TM66"/>
<dbReference type="InterPro" id="IPR036937">
    <property type="entry name" value="Adhesion_dom_fimbrial_sf"/>
</dbReference>
<name>A0AA42TM66_9ENTR</name>
<accession>A0AA42TM66</accession>
<evidence type="ECO:0000313" key="3">
    <source>
        <dbReference type="Proteomes" id="UP001158416"/>
    </source>
</evidence>
<dbReference type="Pfam" id="PF00419">
    <property type="entry name" value="Fimbrial"/>
    <property type="match status" value="1"/>
</dbReference>
<dbReference type="Proteomes" id="UP001158416">
    <property type="component" value="Unassembled WGS sequence"/>
</dbReference>
<evidence type="ECO:0000259" key="1">
    <source>
        <dbReference type="Pfam" id="PF00419"/>
    </source>
</evidence>
<sequence>KKNGTSSPRAFDIKLEGCDTSTKQNVTAAFSGTADGDNLALMGGTAAGASIAIEDSNGGRIMLNNAEGISQEIPLQAGITSLHFSAYLEAGFEPEAIKTGDFTSVATFALNYP</sequence>
<dbReference type="RefSeq" id="WP_280030614.1">
    <property type="nucleotide sequence ID" value="NZ_JAOCAP010000070.1"/>
</dbReference>
<dbReference type="InterPro" id="IPR000259">
    <property type="entry name" value="Adhesion_dom_fimbrial"/>
</dbReference>
<protein>
    <submittedName>
        <fullName evidence="2">Type 1 fimbrial protein</fullName>
    </submittedName>
</protein>
<dbReference type="GO" id="GO:0009289">
    <property type="term" value="C:pilus"/>
    <property type="evidence" value="ECO:0007669"/>
    <property type="project" value="InterPro"/>
</dbReference>
<dbReference type="InterPro" id="IPR050263">
    <property type="entry name" value="Bact_Fimbrial_Adh_Pro"/>
</dbReference>
<gene>
    <name evidence="2" type="ORF">N5C39_25210</name>
</gene>
<evidence type="ECO:0000313" key="2">
    <source>
        <dbReference type="EMBL" id="MDH1321631.1"/>
    </source>
</evidence>